<accession>A0A511MY98</accession>
<dbReference type="AlphaFoldDB" id="A0A511MY98"/>
<gene>
    <name evidence="1" type="ORF">DC3_11780</name>
</gene>
<dbReference type="RefSeq" id="WP_146882999.1">
    <property type="nucleotide sequence ID" value="NZ_BJXB01000004.1"/>
</dbReference>
<evidence type="ECO:0000313" key="2">
    <source>
        <dbReference type="Proteomes" id="UP000321306"/>
    </source>
</evidence>
<sequence length="110" mass="12260">MALPKKLKGYRKISHQGQAYRWILLPGARQSILKVIPETAGQTLQVTLTDWTDPWLQSPGEGTRNQPLQITPGVVGSILQQALQGGWQPQQPQAPFQLSYTQQQLMALSK</sequence>
<dbReference type="EMBL" id="BJXB01000004">
    <property type="protein sequence ID" value="GEM45543.1"/>
    <property type="molecule type" value="Genomic_DNA"/>
</dbReference>
<keyword evidence="2" id="KW-1185">Reference proteome</keyword>
<name>A0A511MY98_DEIC1</name>
<dbReference type="Proteomes" id="UP000321306">
    <property type="component" value="Unassembled WGS sequence"/>
</dbReference>
<organism evidence="1 2">
    <name type="scientific">Deinococcus cellulosilyticus (strain DSM 18568 / NBRC 106333 / KACC 11606 / 5516J-15)</name>
    <dbReference type="NCBI Taxonomy" id="1223518"/>
    <lineage>
        <taxon>Bacteria</taxon>
        <taxon>Thermotogati</taxon>
        <taxon>Deinococcota</taxon>
        <taxon>Deinococci</taxon>
        <taxon>Deinococcales</taxon>
        <taxon>Deinococcaceae</taxon>
        <taxon>Deinococcus</taxon>
    </lineage>
</organism>
<dbReference type="OrthoDB" id="9873076at2"/>
<protein>
    <submittedName>
        <fullName evidence="1">Uncharacterized protein</fullName>
    </submittedName>
</protein>
<comment type="caution">
    <text evidence="1">The sequence shown here is derived from an EMBL/GenBank/DDBJ whole genome shotgun (WGS) entry which is preliminary data.</text>
</comment>
<reference evidence="1 2" key="1">
    <citation type="submission" date="2019-07" db="EMBL/GenBank/DDBJ databases">
        <title>Whole genome shotgun sequence of Deinococcus cellulosilyticus NBRC 106333.</title>
        <authorList>
            <person name="Hosoyama A."/>
            <person name="Uohara A."/>
            <person name="Ohji S."/>
            <person name="Ichikawa N."/>
        </authorList>
    </citation>
    <scope>NUCLEOTIDE SEQUENCE [LARGE SCALE GENOMIC DNA]</scope>
    <source>
        <strain evidence="1 2">NBRC 106333</strain>
    </source>
</reference>
<proteinExistence type="predicted"/>
<evidence type="ECO:0000313" key="1">
    <source>
        <dbReference type="EMBL" id="GEM45543.1"/>
    </source>
</evidence>